<reference evidence="1 2" key="2">
    <citation type="journal article" date="2013" name="Genome Announc.">
        <title>Genome Sequence of Growth-Improving Paenibacillus mucilaginosus Strain KNP414.</title>
        <authorList>
            <person name="Lu J.J."/>
            <person name="Wang J.F."/>
            <person name="Hu X.F."/>
        </authorList>
    </citation>
    <scope>NUCLEOTIDE SEQUENCE [LARGE SCALE GENOMIC DNA]</scope>
    <source>
        <strain evidence="1 2">KNP414</strain>
    </source>
</reference>
<organism evidence="1 2">
    <name type="scientific">Paenibacillus mucilaginosus (strain KNP414)</name>
    <dbReference type="NCBI Taxonomy" id="1036673"/>
    <lineage>
        <taxon>Bacteria</taxon>
        <taxon>Bacillati</taxon>
        <taxon>Bacillota</taxon>
        <taxon>Bacilli</taxon>
        <taxon>Bacillales</taxon>
        <taxon>Paenibacillaceae</taxon>
        <taxon>Paenibacillus</taxon>
    </lineage>
</organism>
<accession>F8FEP5</accession>
<dbReference type="KEGG" id="pms:KNP414_06843"/>
<protein>
    <submittedName>
        <fullName evidence="1">Uncharacterized protein</fullName>
    </submittedName>
</protein>
<name>F8FEP5_PAEMK</name>
<dbReference type="PROSITE" id="PS00018">
    <property type="entry name" value="EF_HAND_1"/>
    <property type="match status" value="1"/>
</dbReference>
<dbReference type="AlphaFoldDB" id="F8FEP5"/>
<sequence length="165" mass="18582">MEASVDYDNANDRIMIDFEDMNLLDLQLIDDTSFGGVKLLQSQKEVIDLLGKGDALRGCMGCGFNAAYPEKQITVSTSSYTNDLGDKNKVVRLATKNNEDHFLDFKVGDRIDSAVAILRDNRFVAIEYLSIYKKGDLTVRLLDENEDHIIDEIELEVGLKPSQMR</sequence>
<evidence type="ECO:0000313" key="1">
    <source>
        <dbReference type="EMBL" id="AEI45362.1"/>
    </source>
</evidence>
<evidence type="ECO:0000313" key="2">
    <source>
        <dbReference type="Proteomes" id="UP000006620"/>
    </source>
</evidence>
<gene>
    <name evidence="1" type="ordered locus">KNP414_06843</name>
</gene>
<dbReference type="InterPro" id="IPR018247">
    <property type="entry name" value="EF_Hand_1_Ca_BS"/>
</dbReference>
<dbReference type="HOGENOM" id="CLU_1609195_0_0_9"/>
<dbReference type="Proteomes" id="UP000006620">
    <property type="component" value="Chromosome"/>
</dbReference>
<reference evidence="2" key="1">
    <citation type="submission" date="2011-06" db="EMBL/GenBank/DDBJ databases">
        <title>Complete genome sequence of Paenibacillus mucilaginosus KNP414.</title>
        <authorList>
            <person name="Wang J."/>
            <person name="Hu S."/>
            <person name="Hu X."/>
            <person name="Zhang B."/>
            <person name="Dong D."/>
            <person name="Zhang S."/>
            <person name="Zhao K."/>
            <person name="Wu D."/>
        </authorList>
    </citation>
    <scope>NUCLEOTIDE SEQUENCE [LARGE SCALE GENOMIC DNA]</scope>
    <source>
        <strain evidence="2">KNP414</strain>
    </source>
</reference>
<dbReference type="EMBL" id="CP002869">
    <property type="protein sequence ID" value="AEI45362.1"/>
    <property type="molecule type" value="Genomic_DNA"/>
</dbReference>
<proteinExistence type="predicted"/>